<evidence type="ECO:0008006" key="7">
    <source>
        <dbReference type="Google" id="ProtNLM"/>
    </source>
</evidence>
<keyword evidence="3 5" id="KW-1133">Transmembrane helix</keyword>
<dbReference type="InterPro" id="IPR052719">
    <property type="entry name" value="CvpA-like"/>
</dbReference>
<keyword evidence="4 5" id="KW-0472">Membrane</keyword>
<evidence type="ECO:0000256" key="3">
    <source>
        <dbReference type="ARBA" id="ARBA00022989"/>
    </source>
</evidence>
<dbReference type="EMBL" id="UINC01017716">
    <property type="protein sequence ID" value="SVA73779.1"/>
    <property type="molecule type" value="Genomic_DNA"/>
</dbReference>
<dbReference type="InterPro" id="IPR003825">
    <property type="entry name" value="Colicin-V_CvpA"/>
</dbReference>
<accession>A0A381Y9K7</accession>
<dbReference type="GO" id="GO:0016020">
    <property type="term" value="C:membrane"/>
    <property type="evidence" value="ECO:0007669"/>
    <property type="project" value="UniProtKB-SubCell"/>
</dbReference>
<evidence type="ECO:0000256" key="2">
    <source>
        <dbReference type="ARBA" id="ARBA00022692"/>
    </source>
</evidence>
<dbReference type="PANTHER" id="PTHR36926:SF1">
    <property type="entry name" value="COLICIN V PRODUCTION PROTEIN"/>
    <property type="match status" value="1"/>
</dbReference>
<dbReference type="Pfam" id="PF02674">
    <property type="entry name" value="Colicin_V"/>
    <property type="match status" value="1"/>
</dbReference>
<sequence>VIAFFRGFIQESLSLLLWIFAFALTMLLDGYLDPYLSELINNAELKRMLSLILIFVGVIFIGSFLIKVLRGLIHWSGMGGLDRLLGVLFGILRGAILIIIIFLVLPENIKQSEFIIHSKSAPFLNEFAPKIETFFKNMISNKNSAMLDRNIAPIKKT</sequence>
<evidence type="ECO:0000256" key="5">
    <source>
        <dbReference type="SAM" id="Phobius"/>
    </source>
</evidence>
<gene>
    <name evidence="6" type="ORF">METZ01_LOCUS126633</name>
</gene>
<feature type="transmembrane region" description="Helical" evidence="5">
    <location>
        <begin position="86"/>
        <end position="105"/>
    </location>
</feature>
<dbReference type="GO" id="GO:0009403">
    <property type="term" value="P:toxin biosynthetic process"/>
    <property type="evidence" value="ECO:0007669"/>
    <property type="project" value="InterPro"/>
</dbReference>
<evidence type="ECO:0000313" key="6">
    <source>
        <dbReference type="EMBL" id="SVA73779.1"/>
    </source>
</evidence>
<feature type="transmembrane region" description="Helical" evidence="5">
    <location>
        <begin position="48"/>
        <end position="66"/>
    </location>
</feature>
<evidence type="ECO:0000256" key="1">
    <source>
        <dbReference type="ARBA" id="ARBA00004141"/>
    </source>
</evidence>
<dbReference type="PANTHER" id="PTHR36926">
    <property type="entry name" value="COLICIN V PRODUCTION PROTEIN"/>
    <property type="match status" value="1"/>
</dbReference>
<protein>
    <recommendedName>
        <fullName evidence="7">CvpA family protein</fullName>
    </recommendedName>
</protein>
<name>A0A381Y9K7_9ZZZZ</name>
<organism evidence="6">
    <name type="scientific">marine metagenome</name>
    <dbReference type="NCBI Taxonomy" id="408172"/>
    <lineage>
        <taxon>unclassified sequences</taxon>
        <taxon>metagenomes</taxon>
        <taxon>ecological metagenomes</taxon>
    </lineage>
</organism>
<evidence type="ECO:0000256" key="4">
    <source>
        <dbReference type="ARBA" id="ARBA00023136"/>
    </source>
</evidence>
<keyword evidence="2 5" id="KW-0812">Transmembrane</keyword>
<dbReference type="AlphaFoldDB" id="A0A381Y9K7"/>
<proteinExistence type="predicted"/>
<feature type="non-terminal residue" evidence="6">
    <location>
        <position position="1"/>
    </location>
</feature>
<reference evidence="6" key="1">
    <citation type="submission" date="2018-05" db="EMBL/GenBank/DDBJ databases">
        <authorList>
            <person name="Lanie J.A."/>
            <person name="Ng W.-L."/>
            <person name="Kazmierczak K.M."/>
            <person name="Andrzejewski T.M."/>
            <person name="Davidsen T.M."/>
            <person name="Wayne K.J."/>
            <person name="Tettelin H."/>
            <person name="Glass J.I."/>
            <person name="Rusch D."/>
            <person name="Podicherti R."/>
            <person name="Tsui H.-C.T."/>
            <person name="Winkler M.E."/>
        </authorList>
    </citation>
    <scope>NUCLEOTIDE SEQUENCE</scope>
</reference>
<comment type="subcellular location">
    <subcellularLocation>
        <location evidence="1">Membrane</location>
        <topology evidence="1">Multi-pass membrane protein</topology>
    </subcellularLocation>
</comment>
<feature type="transmembrane region" description="Helical" evidence="5">
    <location>
        <begin position="15"/>
        <end position="36"/>
    </location>
</feature>